<proteinExistence type="predicted"/>
<comment type="caution">
    <text evidence="2">The sequence shown here is derived from an EMBL/GenBank/DDBJ whole genome shotgun (WGS) entry which is preliminary data.</text>
</comment>
<dbReference type="Proteomes" id="UP000630353">
    <property type="component" value="Unassembled WGS sequence"/>
</dbReference>
<dbReference type="GO" id="GO:0003677">
    <property type="term" value="F:DNA binding"/>
    <property type="evidence" value="ECO:0007669"/>
    <property type="project" value="InterPro"/>
</dbReference>
<evidence type="ECO:0000313" key="2">
    <source>
        <dbReference type="EMBL" id="GHD62710.1"/>
    </source>
</evidence>
<feature type="domain" description="Antitoxin Xre/MbcA/ParS-like toxin-binding" evidence="1">
    <location>
        <begin position="102"/>
        <end position="151"/>
    </location>
</feature>
<dbReference type="Pfam" id="PF09722">
    <property type="entry name" value="Xre_MbcA_ParS_C"/>
    <property type="match status" value="1"/>
</dbReference>
<keyword evidence="3" id="KW-1185">Reference proteome</keyword>
<dbReference type="EMBL" id="BMZS01000015">
    <property type="protein sequence ID" value="GHD62710.1"/>
    <property type="molecule type" value="Genomic_DNA"/>
</dbReference>
<dbReference type="AlphaFoldDB" id="A0A918XY52"/>
<reference evidence="2" key="1">
    <citation type="journal article" date="2014" name="Int. J. Syst. Evol. Microbiol.">
        <title>Complete genome sequence of Corynebacterium casei LMG S-19264T (=DSM 44701T), isolated from a smear-ripened cheese.</title>
        <authorList>
            <consortium name="US DOE Joint Genome Institute (JGI-PGF)"/>
            <person name="Walter F."/>
            <person name="Albersmeier A."/>
            <person name="Kalinowski J."/>
            <person name="Ruckert C."/>
        </authorList>
    </citation>
    <scope>NUCLEOTIDE SEQUENCE</scope>
    <source>
        <strain evidence="2">KCTC 42651</strain>
    </source>
</reference>
<dbReference type="InterPro" id="IPR024467">
    <property type="entry name" value="Xre/MbcA/ParS-like_toxin-bd"/>
</dbReference>
<reference evidence="2" key="2">
    <citation type="submission" date="2020-09" db="EMBL/GenBank/DDBJ databases">
        <authorList>
            <person name="Sun Q."/>
            <person name="Kim S."/>
        </authorList>
    </citation>
    <scope>NUCLEOTIDE SEQUENCE</scope>
    <source>
        <strain evidence="2">KCTC 42651</strain>
    </source>
</reference>
<dbReference type="RefSeq" id="WP_189995245.1">
    <property type="nucleotide sequence ID" value="NZ_BMZS01000015.1"/>
</dbReference>
<dbReference type="NCBIfam" id="TIGR02293">
    <property type="entry name" value="TAS_TIGR02293"/>
    <property type="match status" value="1"/>
</dbReference>
<name>A0A918XY52_9PROT</name>
<evidence type="ECO:0000259" key="1">
    <source>
        <dbReference type="Pfam" id="PF09722"/>
    </source>
</evidence>
<evidence type="ECO:0000313" key="3">
    <source>
        <dbReference type="Proteomes" id="UP000630353"/>
    </source>
</evidence>
<gene>
    <name evidence="2" type="ORF">GCM10017083_51840</name>
</gene>
<accession>A0A918XY52</accession>
<dbReference type="InterPro" id="IPR011979">
    <property type="entry name" value="Antitox_Xre"/>
</dbReference>
<protein>
    <recommendedName>
        <fullName evidence="1">Antitoxin Xre/MbcA/ParS-like toxin-binding domain-containing protein</fullName>
    </recommendedName>
</protein>
<organism evidence="2 3">
    <name type="scientific">Thalassobaculum fulvum</name>
    <dbReference type="NCBI Taxonomy" id="1633335"/>
    <lineage>
        <taxon>Bacteria</taxon>
        <taxon>Pseudomonadati</taxon>
        <taxon>Pseudomonadota</taxon>
        <taxon>Alphaproteobacteria</taxon>
        <taxon>Rhodospirillales</taxon>
        <taxon>Thalassobaculaceae</taxon>
        <taxon>Thalassobaculum</taxon>
    </lineage>
</organism>
<sequence>MSAIESYAAPERLPTGEAARFARLLNLRDADGFTDLKLAHSVARGLPASAVSAVADMLAASVVARLVPEATLRRARQARKPLSREHSERLYDVARVLDAVGRAYHGDKARVDGFLNRPHPLLEGETPLNLAVSSSAGAEAVLNLIERADAGVAV</sequence>